<reference evidence="5" key="1">
    <citation type="submission" date="2009-11" db="EMBL/GenBank/DDBJ databases">
        <title>The complete chromosome 1 of Sphaerobacter thermophilus DSM 20745.</title>
        <authorList>
            <person name="Lucas S."/>
            <person name="Copeland A."/>
            <person name="Lapidus A."/>
            <person name="Glavina del Rio T."/>
            <person name="Dalin E."/>
            <person name="Tice H."/>
            <person name="Bruce D."/>
            <person name="Goodwin L."/>
            <person name="Pitluck S."/>
            <person name="Kyrpides N."/>
            <person name="Mavromatis K."/>
            <person name="Ivanova N."/>
            <person name="Mikhailova N."/>
            <person name="LaButti K.M."/>
            <person name="Clum A."/>
            <person name="Sun H.I."/>
            <person name="Brettin T."/>
            <person name="Detter J.C."/>
            <person name="Han C."/>
            <person name="Larimer F."/>
            <person name="Land M."/>
            <person name="Hauser L."/>
            <person name="Markowitz V."/>
            <person name="Cheng J.F."/>
            <person name="Hugenholtz P."/>
            <person name="Woyke T."/>
            <person name="Wu D."/>
            <person name="Steenblock K."/>
            <person name="Schneider S."/>
            <person name="Pukall R."/>
            <person name="Goeker M."/>
            <person name="Klenk H.P."/>
            <person name="Eisen J.A."/>
        </authorList>
    </citation>
    <scope>NUCLEOTIDE SEQUENCE [LARGE SCALE GENOMIC DNA]</scope>
    <source>
        <strain evidence="5">ATCC 49802 / DSM 20745 / S 6022</strain>
    </source>
</reference>
<feature type="domain" description="Class II aldolase/adducin N-terminal" evidence="3">
    <location>
        <begin position="15"/>
        <end position="196"/>
    </location>
</feature>
<dbReference type="GO" id="GO:0019323">
    <property type="term" value="P:pentose catabolic process"/>
    <property type="evidence" value="ECO:0007669"/>
    <property type="project" value="TreeGrafter"/>
</dbReference>
<dbReference type="Proteomes" id="UP000002027">
    <property type="component" value="Chromosome 1"/>
</dbReference>
<reference evidence="4 5" key="2">
    <citation type="journal article" date="2010" name="Stand. Genomic Sci.">
        <title>Complete genome sequence of Desulfohalobium retbaense type strain (HR(100)).</title>
        <authorList>
            <person name="Spring S."/>
            <person name="Nolan M."/>
            <person name="Lapidus A."/>
            <person name="Glavina Del Rio T."/>
            <person name="Copeland A."/>
            <person name="Tice H."/>
            <person name="Cheng J.F."/>
            <person name="Lucas S."/>
            <person name="Land M."/>
            <person name="Chen F."/>
            <person name="Bruce D."/>
            <person name="Goodwin L."/>
            <person name="Pitluck S."/>
            <person name="Ivanova N."/>
            <person name="Mavromatis K."/>
            <person name="Mikhailova N."/>
            <person name="Pati A."/>
            <person name="Chen A."/>
            <person name="Palaniappan K."/>
            <person name="Hauser L."/>
            <person name="Chang Y.J."/>
            <person name="Jeffries C.D."/>
            <person name="Munk C."/>
            <person name="Kiss H."/>
            <person name="Chain P."/>
            <person name="Han C."/>
            <person name="Brettin T."/>
            <person name="Detter J.C."/>
            <person name="Schuler E."/>
            <person name="Goker M."/>
            <person name="Rohde M."/>
            <person name="Bristow J."/>
            <person name="Eisen J.A."/>
            <person name="Markowitz V."/>
            <person name="Hugenholtz P."/>
            <person name="Kyrpides N.C."/>
            <person name="Klenk H.P."/>
        </authorList>
    </citation>
    <scope>NUCLEOTIDE SEQUENCE [LARGE SCALE GENOMIC DNA]</scope>
    <source>
        <strain evidence="5">ATCC 49802 / DSM 20745 / S 6022</strain>
    </source>
</reference>
<dbReference type="GO" id="GO:0016832">
    <property type="term" value="F:aldehyde-lyase activity"/>
    <property type="evidence" value="ECO:0007669"/>
    <property type="project" value="TreeGrafter"/>
</dbReference>
<dbReference type="AlphaFoldDB" id="D1C3G6"/>
<evidence type="ECO:0000313" key="4">
    <source>
        <dbReference type="EMBL" id="ACZ38783.1"/>
    </source>
</evidence>
<dbReference type="InterPro" id="IPR050197">
    <property type="entry name" value="Aldolase_class_II_sugar_metab"/>
</dbReference>
<dbReference type="PANTHER" id="PTHR22789:SF0">
    <property type="entry name" value="3-OXO-TETRONATE 4-PHOSPHATE DECARBOXYLASE-RELATED"/>
    <property type="match status" value="1"/>
</dbReference>
<dbReference type="Pfam" id="PF00596">
    <property type="entry name" value="Aldolase_II"/>
    <property type="match status" value="1"/>
</dbReference>
<evidence type="ECO:0000256" key="1">
    <source>
        <dbReference type="ARBA" id="ARBA00022723"/>
    </source>
</evidence>
<dbReference type="InParanoid" id="D1C3G6"/>
<proteinExistence type="predicted"/>
<dbReference type="PANTHER" id="PTHR22789">
    <property type="entry name" value="FUCULOSE PHOSPHATE ALDOLASE"/>
    <property type="match status" value="1"/>
</dbReference>
<dbReference type="GO" id="GO:0005829">
    <property type="term" value="C:cytosol"/>
    <property type="evidence" value="ECO:0007669"/>
    <property type="project" value="TreeGrafter"/>
</dbReference>
<dbReference type="InterPro" id="IPR001303">
    <property type="entry name" value="Aldolase_II/adducin_N"/>
</dbReference>
<protein>
    <submittedName>
        <fullName evidence="4">Class II aldolase/adducin family protein</fullName>
    </submittedName>
</protein>
<organism evidence="4 5">
    <name type="scientific">Sphaerobacter thermophilus (strain ATCC 49802 / DSM 20745 / KCCM 41009 / NCIMB 13125 / S 6022)</name>
    <dbReference type="NCBI Taxonomy" id="479434"/>
    <lineage>
        <taxon>Bacteria</taxon>
        <taxon>Pseudomonadati</taxon>
        <taxon>Thermomicrobiota</taxon>
        <taxon>Thermomicrobia</taxon>
        <taxon>Sphaerobacterales</taxon>
        <taxon>Sphaerobacterineae</taxon>
        <taxon>Sphaerobacteraceae</taxon>
        <taxon>Sphaerobacter</taxon>
    </lineage>
</organism>
<keyword evidence="2" id="KW-0456">Lyase</keyword>
<dbReference type="STRING" id="479434.Sthe_1348"/>
<keyword evidence="1" id="KW-0479">Metal-binding</keyword>
<dbReference type="RefSeq" id="WP_012871830.1">
    <property type="nucleotide sequence ID" value="NC_013523.1"/>
</dbReference>
<dbReference type="EMBL" id="CP001823">
    <property type="protein sequence ID" value="ACZ38783.1"/>
    <property type="molecule type" value="Genomic_DNA"/>
</dbReference>
<dbReference type="FunCoup" id="D1C3G6">
    <property type="interactions" value="64"/>
</dbReference>
<dbReference type="OrthoDB" id="9794581at2"/>
<dbReference type="GO" id="GO:0046872">
    <property type="term" value="F:metal ion binding"/>
    <property type="evidence" value="ECO:0007669"/>
    <property type="project" value="UniProtKB-KW"/>
</dbReference>
<sequence length="233" mass="24703">MAGTIDAQALATAEESVLAAARTLVEGRVLSLSQHGNISARVPGAGAFVLTGGGTLDRLERHDLALLDLDGRGLRGSLTPTAREIIQMHAAIYRARADVGAIIHTHSPHITAFAIAGKPISPVYEAMIRFDVTEPVPVAAYGPRGSERSVRNILDVVGPRTKAVLLANHGVLVFDRDIESAVRLVFVLEEAAEFTLKADLLGGAQEIPQDLMGEALHRRDAFAQAAQPEEAGL</sequence>
<gene>
    <name evidence="4" type="ordered locus">Sthe_1348</name>
</gene>
<dbReference type="KEGG" id="sti:Sthe_1348"/>
<evidence type="ECO:0000256" key="2">
    <source>
        <dbReference type="ARBA" id="ARBA00023239"/>
    </source>
</evidence>
<evidence type="ECO:0000313" key="5">
    <source>
        <dbReference type="Proteomes" id="UP000002027"/>
    </source>
</evidence>
<dbReference type="SMART" id="SM01007">
    <property type="entry name" value="Aldolase_II"/>
    <property type="match status" value="1"/>
</dbReference>
<name>D1C3G6_SPHTD</name>
<accession>D1C3G6</accession>
<dbReference type="eggNOG" id="COG0235">
    <property type="taxonomic scope" value="Bacteria"/>
</dbReference>
<keyword evidence="5" id="KW-1185">Reference proteome</keyword>
<dbReference type="HOGENOM" id="CLU_006033_3_0_0"/>
<dbReference type="SUPFAM" id="SSF53639">
    <property type="entry name" value="AraD/HMP-PK domain-like"/>
    <property type="match status" value="1"/>
</dbReference>
<dbReference type="Gene3D" id="3.40.225.10">
    <property type="entry name" value="Class II aldolase/adducin N-terminal domain"/>
    <property type="match status" value="1"/>
</dbReference>
<evidence type="ECO:0000259" key="3">
    <source>
        <dbReference type="SMART" id="SM01007"/>
    </source>
</evidence>
<dbReference type="InterPro" id="IPR036409">
    <property type="entry name" value="Aldolase_II/adducin_N_sf"/>
</dbReference>